<accession>A0A4Q7KJG7</accession>
<dbReference type="EMBL" id="SGWQ01000007">
    <property type="protein sequence ID" value="RZS36565.1"/>
    <property type="molecule type" value="Genomic_DNA"/>
</dbReference>
<dbReference type="InterPro" id="IPR000644">
    <property type="entry name" value="CBS_dom"/>
</dbReference>
<evidence type="ECO:0000259" key="3">
    <source>
        <dbReference type="PROSITE" id="PS51371"/>
    </source>
</evidence>
<evidence type="ECO:0000256" key="1">
    <source>
        <dbReference type="ARBA" id="ARBA00023122"/>
    </source>
</evidence>
<keyword evidence="5" id="KW-1185">Reference proteome</keyword>
<dbReference type="OrthoDB" id="9789996at2"/>
<dbReference type="PANTHER" id="PTHR43080">
    <property type="entry name" value="CBS DOMAIN-CONTAINING PROTEIN CBSX3, MITOCHONDRIAL"/>
    <property type="match status" value="1"/>
</dbReference>
<comment type="caution">
    <text evidence="4">The sequence shown here is derived from an EMBL/GenBank/DDBJ whole genome shotgun (WGS) entry which is preliminary data.</text>
</comment>
<feature type="domain" description="CBS" evidence="3">
    <location>
        <begin position="8"/>
        <end position="65"/>
    </location>
</feature>
<dbReference type="CDD" id="cd04622">
    <property type="entry name" value="CBS_pair_HRP1_like"/>
    <property type="match status" value="1"/>
</dbReference>
<dbReference type="PROSITE" id="PS51371">
    <property type="entry name" value="CBS"/>
    <property type="match status" value="2"/>
</dbReference>
<dbReference type="InterPro" id="IPR046342">
    <property type="entry name" value="CBS_dom_sf"/>
</dbReference>
<evidence type="ECO:0000313" key="5">
    <source>
        <dbReference type="Proteomes" id="UP000294257"/>
    </source>
</evidence>
<gene>
    <name evidence="4" type="ORF">EV193_107246</name>
</gene>
<evidence type="ECO:0000256" key="2">
    <source>
        <dbReference type="PROSITE-ProRule" id="PRU00703"/>
    </source>
</evidence>
<reference evidence="4 5" key="1">
    <citation type="submission" date="2019-02" db="EMBL/GenBank/DDBJ databases">
        <title>Genomic Encyclopedia of Type Strains, Phase IV (KMG-IV): sequencing the most valuable type-strain genomes for metagenomic binning, comparative biology and taxonomic classification.</title>
        <authorList>
            <person name="Goeker M."/>
        </authorList>
    </citation>
    <scope>NUCLEOTIDE SEQUENCE [LARGE SCALE GENOMIC DNA]</scope>
    <source>
        <strain evidence="4 5">DSM 101727</strain>
    </source>
</reference>
<dbReference type="SMART" id="SM00116">
    <property type="entry name" value="CBS"/>
    <property type="match status" value="2"/>
</dbReference>
<dbReference type="Pfam" id="PF00571">
    <property type="entry name" value="CBS"/>
    <property type="match status" value="2"/>
</dbReference>
<proteinExistence type="predicted"/>
<organism evidence="4 5">
    <name type="scientific">Herbihabitans rhizosphaerae</name>
    <dbReference type="NCBI Taxonomy" id="1872711"/>
    <lineage>
        <taxon>Bacteria</taxon>
        <taxon>Bacillati</taxon>
        <taxon>Actinomycetota</taxon>
        <taxon>Actinomycetes</taxon>
        <taxon>Pseudonocardiales</taxon>
        <taxon>Pseudonocardiaceae</taxon>
        <taxon>Herbihabitans</taxon>
    </lineage>
</organism>
<evidence type="ECO:0000313" key="4">
    <source>
        <dbReference type="EMBL" id="RZS36565.1"/>
    </source>
</evidence>
<name>A0A4Q7KJG7_9PSEU</name>
<protein>
    <submittedName>
        <fullName evidence="4">CBS domain protein</fullName>
    </submittedName>
</protein>
<dbReference type="InterPro" id="IPR051257">
    <property type="entry name" value="Diverse_CBS-Domain"/>
</dbReference>
<sequence length="138" mass="14514">MTTAREIMTADPTCARTSDTILDAARSMADRGIGALPVCGEDDKLKGMITDRDIVVKVIAAGKDPRSLHAGELAQGEVITVDAGDDVASVLGVMERHQVRRLPVLDGTNLIGMVAQADVARALDQPKVGELLQALSIP</sequence>
<dbReference type="Gene3D" id="3.10.580.10">
    <property type="entry name" value="CBS-domain"/>
    <property type="match status" value="1"/>
</dbReference>
<dbReference type="PANTHER" id="PTHR43080:SF2">
    <property type="entry name" value="CBS DOMAIN-CONTAINING PROTEIN"/>
    <property type="match status" value="1"/>
</dbReference>
<dbReference type="Proteomes" id="UP000294257">
    <property type="component" value="Unassembled WGS sequence"/>
</dbReference>
<dbReference type="RefSeq" id="WP_130346037.1">
    <property type="nucleotide sequence ID" value="NZ_SGWQ01000007.1"/>
</dbReference>
<dbReference type="SUPFAM" id="SSF54631">
    <property type="entry name" value="CBS-domain pair"/>
    <property type="match status" value="1"/>
</dbReference>
<feature type="domain" description="CBS" evidence="3">
    <location>
        <begin position="73"/>
        <end position="131"/>
    </location>
</feature>
<dbReference type="AlphaFoldDB" id="A0A4Q7KJG7"/>
<keyword evidence="1 2" id="KW-0129">CBS domain</keyword>